<name>A0ABD0JPE9_9CAEN</name>
<organism evidence="1 2">
    <name type="scientific">Batillaria attramentaria</name>
    <dbReference type="NCBI Taxonomy" id="370345"/>
    <lineage>
        <taxon>Eukaryota</taxon>
        <taxon>Metazoa</taxon>
        <taxon>Spiralia</taxon>
        <taxon>Lophotrochozoa</taxon>
        <taxon>Mollusca</taxon>
        <taxon>Gastropoda</taxon>
        <taxon>Caenogastropoda</taxon>
        <taxon>Sorbeoconcha</taxon>
        <taxon>Cerithioidea</taxon>
        <taxon>Batillariidae</taxon>
        <taxon>Batillaria</taxon>
    </lineage>
</organism>
<comment type="caution">
    <text evidence="1">The sequence shown here is derived from an EMBL/GenBank/DDBJ whole genome shotgun (WGS) entry which is preliminary data.</text>
</comment>
<gene>
    <name evidence="1" type="ORF">BaRGS_00031840</name>
</gene>
<protein>
    <submittedName>
        <fullName evidence="1">Uncharacterized protein</fullName>
    </submittedName>
</protein>
<sequence length="114" mass="12408">MFDSRNPTLAAFSIALPASFSLDKREQTLSKSSQFDHWRTATIARPVFSEQLAGSTTFHHADGFIYAKRIGRTSAHNASHRSCHGCAAADDRLPAAASHLSRGASRDLNMAVYS</sequence>
<accession>A0ABD0JPE9</accession>
<dbReference type="Proteomes" id="UP001519460">
    <property type="component" value="Unassembled WGS sequence"/>
</dbReference>
<evidence type="ECO:0000313" key="2">
    <source>
        <dbReference type="Proteomes" id="UP001519460"/>
    </source>
</evidence>
<keyword evidence="2" id="KW-1185">Reference proteome</keyword>
<dbReference type="AlphaFoldDB" id="A0ABD0JPE9"/>
<dbReference type="EMBL" id="JACVVK020000362">
    <property type="protein sequence ID" value="KAK7476901.1"/>
    <property type="molecule type" value="Genomic_DNA"/>
</dbReference>
<reference evidence="1 2" key="1">
    <citation type="journal article" date="2023" name="Sci. Data">
        <title>Genome assembly of the Korean intertidal mud-creeper Batillaria attramentaria.</title>
        <authorList>
            <person name="Patra A.K."/>
            <person name="Ho P.T."/>
            <person name="Jun S."/>
            <person name="Lee S.J."/>
            <person name="Kim Y."/>
            <person name="Won Y.J."/>
        </authorList>
    </citation>
    <scope>NUCLEOTIDE SEQUENCE [LARGE SCALE GENOMIC DNA]</scope>
    <source>
        <strain evidence="1">Wonlab-2016</strain>
    </source>
</reference>
<evidence type="ECO:0000313" key="1">
    <source>
        <dbReference type="EMBL" id="KAK7476901.1"/>
    </source>
</evidence>
<proteinExistence type="predicted"/>